<dbReference type="Proteomes" id="UP000035648">
    <property type="component" value="Chromosome"/>
</dbReference>
<gene>
    <name evidence="2" type="ORF">UT28_C0001G0286</name>
</gene>
<name>A0A0G4B526_9BACT</name>
<dbReference type="InterPro" id="IPR023883">
    <property type="entry name" value="CHP03980_redox-disulphide"/>
</dbReference>
<proteinExistence type="predicted"/>
<sequence>MENDKKITADDTIGSVLESHPEKAEIMAKKLKATCFGCPMSQIESLKDAADHHGVDLDSLLEELNKK</sequence>
<reference evidence="2 3" key="1">
    <citation type="journal article" date="2015" name="Nature">
        <title>rRNA introns, odd ribosomes, and small enigmatic genomes across a large radiation of phyla.</title>
        <authorList>
            <person name="Brown C.T."/>
            <person name="Hug L.A."/>
            <person name="Thomas B.C."/>
            <person name="Sharon I."/>
            <person name="Castelle C.J."/>
            <person name="Singh A."/>
            <person name="Wilkins M.J."/>
            <person name="Williams K.H."/>
            <person name="Banfield J.F."/>
        </authorList>
    </citation>
    <scope>NUCLEOTIDE SEQUENCE [LARGE SCALE GENOMIC DNA]</scope>
</reference>
<evidence type="ECO:0000313" key="2">
    <source>
        <dbReference type="EMBL" id="AKM82097.1"/>
    </source>
</evidence>
<accession>A0A0G4B526</accession>
<evidence type="ECO:0000259" key="1">
    <source>
        <dbReference type="Pfam" id="PF08984"/>
    </source>
</evidence>
<dbReference type="SUPFAM" id="SSF140683">
    <property type="entry name" value="SP0561-like"/>
    <property type="match status" value="1"/>
</dbReference>
<protein>
    <submittedName>
        <fullName evidence="2">Hybrid cluster protein-associated redox disulfide domain-containing protein</fullName>
    </submittedName>
</protein>
<dbReference type="NCBIfam" id="TIGR03980">
    <property type="entry name" value="prismane_assoc"/>
    <property type="match status" value="1"/>
</dbReference>
<dbReference type="AlphaFoldDB" id="A0A0G4B526"/>
<feature type="domain" description="DUF1858" evidence="1">
    <location>
        <begin position="7"/>
        <end position="60"/>
    </location>
</feature>
<organism evidence="2 3">
    <name type="scientific">Berkelbacteria bacterium GW2011_GWE1_39_12</name>
    <dbReference type="NCBI Taxonomy" id="1618337"/>
    <lineage>
        <taxon>Bacteria</taxon>
        <taxon>Candidatus Berkelbacteria</taxon>
    </lineage>
</organism>
<dbReference type="Gene3D" id="1.10.3910.10">
    <property type="entry name" value="SP0561-like"/>
    <property type="match status" value="1"/>
</dbReference>
<dbReference type="InterPro" id="IPR015077">
    <property type="entry name" value="DUF1858"/>
</dbReference>
<dbReference type="STRING" id="1618337.UT28_C0001G0286"/>
<dbReference type="PANTHER" id="PTHR39341">
    <property type="entry name" value="BSL7085 PROTEIN"/>
    <property type="match status" value="1"/>
</dbReference>
<dbReference type="Pfam" id="PF08984">
    <property type="entry name" value="DUF1858"/>
    <property type="match status" value="1"/>
</dbReference>
<dbReference type="EMBL" id="CP011213">
    <property type="protein sequence ID" value="AKM82097.1"/>
    <property type="molecule type" value="Genomic_DNA"/>
</dbReference>
<dbReference type="InterPro" id="IPR038062">
    <property type="entry name" value="ScdA-like_N_sf"/>
</dbReference>
<dbReference type="KEGG" id="bbgw:UT28_C0001G0286"/>
<evidence type="ECO:0000313" key="3">
    <source>
        <dbReference type="Proteomes" id="UP000035648"/>
    </source>
</evidence>
<dbReference type="PANTHER" id="PTHR39341:SF1">
    <property type="entry name" value="DUF1858 DOMAIN-CONTAINING PROTEIN"/>
    <property type="match status" value="1"/>
</dbReference>